<sequence length="100" mass="11561">MAIGNDGTGVSSRIKVYDRRGEKWPEKLHSRYISTIMTDEYMSTQLWAYCYFPIVRPRRSDYTKVLGTLRYPKPDCPAFKHGGKLTIEMPCLLLLSESPQ</sequence>
<protein>
    <submittedName>
        <fullName evidence="1">Uncharacterized protein</fullName>
    </submittedName>
</protein>
<name>A0A8H7W019_9FUNG</name>
<evidence type="ECO:0000313" key="2">
    <source>
        <dbReference type="Proteomes" id="UP000613177"/>
    </source>
</evidence>
<keyword evidence="2" id="KW-1185">Reference proteome</keyword>
<dbReference type="Proteomes" id="UP000613177">
    <property type="component" value="Unassembled WGS sequence"/>
</dbReference>
<comment type="caution">
    <text evidence="1">The sequence shown here is derived from an EMBL/GenBank/DDBJ whole genome shotgun (WGS) entry which is preliminary data.</text>
</comment>
<proteinExistence type="predicted"/>
<dbReference type="AlphaFoldDB" id="A0A8H7W019"/>
<gene>
    <name evidence="1" type="ORF">INT48_003175</name>
</gene>
<accession>A0A8H7W019</accession>
<evidence type="ECO:0000313" key="1">
    <source>
        <dbReference type="EMBL" id="KAG2233469.1"/>
    </source>
</evidence>
<reference evidence="1" key="1">
    <citation type="submission" date="2021-01" db="EMBL/GenBank/DDBJ databases">
        <title>Metabolic potential, ecology and presence of endohyphal bacteria is reflected in genomic diversity of Mucoromycotina.</title>
        <authorList>
            <person name="Muszewska A."/>
            <person name="Okrasinska A."/>
            <person name="Steczkiewicz K."/>
            <person name="Drgas O."/>
            <person name="Orlowska M."/>
            <person name="Perlinska-Lenart U."/>
            <person name="Aleksandrzak-Piekarczyk T."/>
            <person name="Szatraj K."/>
            <person name="Zielenkiewicz U."/>
            <person name="Pilsyk S."/>
            <person name="Malc E."/>
            <person name="Mieczkowski P."/>
            <person name="Kruszewska J.S."/>
            <person name="Biernat P."/>
            <person name="Pawlowska J."/>
        </authorList>
    </citation>
    <scope>NUCLEOTIDE SEQUENCE</scope>
    <source>
        <strain evidence="1">WA0000018081</strain>
    </source>
</reference>
<organism evidence="1 2">
    <name type="scientific">Thamnidium elegans</name>
    <dbReference type="NCBI Taxonomy" id="101142"/>
    <lineage>
        <taxon>Eukaryota</taxon>
        <taxon>Fungi</taxon>
        <taxon>Fungi incertae sedis</taxon>
        <taxon>Mucoromycota</taxon>
        <taxon>Mucoromycotina</taxon>
        <taxon>Mucoromycetes</taxon>
        <taxon>Mucorales</taxon>
        <taxon>Mucorineae</taxon>
        <taxon>Mucoraceae</taxon>
        <taxon>Thamnidium</taxon>
    </lineage>
</organism>
<dbReference type="OrthoDB" id="10515117at2759"/>
<dbReference type="EMBL" id="JAEPRE010000078">
    <property type="protein sequence ID" value="KAG2233469.1"/>
    <property type="molecule type" value="Genomic_DNA"/>
</dbReference>